<feature type="region of interest" description="Disordered" evidence="2">
    <location>
        <begin position="238"/>
        <end position="265"/>
    </location>
</feature>
<dbReference type="PANTHER" id="PTHR38043:SF1">
    <property type="entry name" value="PROTEIN HEMX"/>
    <property type="match status" value="1"/>
</dbReference>
<dbReference type="Pfam" id="PF02602">
    <property type="entry name" value="HEM4"/>
    <property type="match status" value="1"/>
</dbReference>
<dbReference type="Pfam" id="PF04375">
    <property type="entry name" value="HemX"/>
    <property type="match status" value="1"/>
</dbReference>
<feature type="domain" description="Tetrapyrrole biosynthesis uroporphyrinogen III synthase" evidence="3">
    <location>
        <begin position="14"/>
        <end position="229"/>
    </location>
</feature>
<dbReference type="Gene3D" id="3.40.50.10090">
    <property type="match status" value="2"/>
</dbReference>
<dbReference type="CDD" id="cd06578">
    <property type="entry name" value="HemD"/>
    <property type="match status" value="1"/>
</dbReference>
<evidence type="ECO:0000313" key="4">
    <source>
        <dbReference type="EMBL" id="EKE75882.1"/>
    </source>
</evidence>
<keyword evidence="1" id="KW-0175">Coiled coil</keyword>
<dbReference type="eggNOG" id="COG1587">
    <property type="taxonomic scope" value="Bacteria"/>
</dbReference>
<dbReference type="PANTHER" id="PTHR38043">
    <property type="entry name" value="PROTEIN HEMX"/>
    <property type="match status" value="1"/>
</dbReference>
<dbReference type="InterPro" id="IPR003754">
    <property type="entry name" value="4pyrrol_synth_uPrphyn_synth"/>
</dbReference>
<evidence type="ECO:0000259" key="3">
    <source>
        <dbReference type="Pfam" id="PF02602"/>
    </source>
</evidence>
<protein>
    <submittedName>
        <fullName evidence="4">Uroporphyrinogen-III synthase</fullName>
    </submittedName>
</protein>
<evidence type="ECO:0000256" key="1">
    <source>
        <dbReference type="SAM" id="Coils"/>
    </source>
</evidence>
<evidence type="ECO:0000313" key="5">
    <source>
        <dbReference type="Proteomes" id="UP000006755"/>
    </source>
</evidence>
<evidence type="ECO:0000256" key="2">
    <source>
        <dbReference type="SAM" id="MobiDB-lite"/>
    </source>
</evidence>
<accession>K2JN24</accession>
<reference evidence="4 5" key="1">
    <citation type="journal article" date="2012" name="J. Bacteriol.">
        <title>Genome Sequence of Gallaecimonas xiamenensis Type Strain 3-C-1.</title>
        <authorList>
            <person name="Lai Q."/>
            <person name="Wang L."/>
            <person name="Wang W."/>
            <person name="Shao Z."/>
        </authorList>
    </citation>
    <scope>NUCLEOTIDE SEQUENCE [LARGE SCALE GENOMIC DNA]</scope>
    <source>
        <strain evidence="4 5">3-C-1</strain>
    </source>
</reference>
<keyword evidence="5" id="KW-1185">Reference proteome</keyword>
<dbReference type="AlphaFoldDB" id="K2JN24"/>
<comment type="caution">
    <text evidence="4">The sequence shown here is derived from an EMBL/GenBank/DDBJ whole genome shotgun (WGS) entry which is preliminary data.</text>
</comment>
<name>K2JN24_9GAMM</name>
<dbReference type="InterPro" id="IPR007470">
    <property type="entry name" value="HemX"/>
</dbReference>
<dbReference type="OrthoDB" id="5739852at2"/>
<dbReference type="eggNOG" id="COG2959">
    <property type="taxonomic scope" value="Bacteria"/>
</dbReference>
<feature type="compositionally biased region" description="Low complexity" evidence="2">
    <location>
        <begin position="243"/>
        <end position="259"/>
    </location>
</feature>
<feature type="coiled-coil region" evidence="1">
    <location>
        <begin position="328"/>
        <end position="355"/>
    </location>
</feature>
<dbReference type="GO" id="GO:0004852">
    <property type="term" value="F:uroporphyrinogen-III synthase activity"/>
    <property type="evidence" value="ECO:0007669"/>
    <property type="project" value="InterPro"/>
</dbReference>
<dbReference type="GO" id="GO:0033014">
    <property type="term" value="P:tetrapyrrole biosynthetic process"/>
    <property type="evidence" value="ECO:0007669"/>
    <property type="project" value="InterPro"/>
</dbReference>
<dbReference type="InterPro" id="IPR036108">
    <property type="entry name" value="4pyrrol_syn_uPrphyn_synt_sf"/>
</dbReference>
<dbReference type="EMBL" id="AMRI01000006">
    <property type="protein sequence ID" value="EKE75882.1"/>
    <property type="molecule type" value="Genomic_DNA"/>
</dbReference>
<gene>
    <name evidence="4" type="ORF">B3C1_05467</name>
</gene>
<dbReference type="SUPFAM" id="SSF69618">
    <property type="entry name" value="HemD-like"/>
    <property type="match status" value="1"/>
</dbReference>
<dbReference type="RefSeq" id="WP_008483453.1">
    <property type="nucleotide sequence ID" value="NZ_AMRI01000006.1"/>
</dbReference>
<dbReference type="Proteomes" id="UP000006755">
    <property type="component" value="Unassembled WGS sequence"/>
</dbReference>
<sequence>MSLLIVRPQPQAERLAARLAEAAIAHQVSPLLTISPVDPAPELATELADAQWVVAVSVHAVAGLPSPLPKGPRYAAVGEATAQALREAGADAVLVADPPDSEGLLAQPALAKVQDERILIARGNGGRELLAKTLAGRGAQVQVREVYRRQPVHLAPEQVLAWQDAGVDQVQVTSCSLLDALLATTPPPLKEWLLGLTLLVPSARVAEYAQGQGFSRLVQLKDASDEAIIHYFKDSAAPMTDNTETPKTPAPAPAAAQAPKTKEAPKGNSKVSVALALLALLLGAGALGLSGWTAYQQWLLASAPKAPQVDPAEVSALQSTSRSQAAGLAEQSRLLKEQDQALAKLRQQLLKLQQDKADTQSWPREEAAMLVRMANRRLYLSQDLNVAKALLRDADNALRLMPETSELLAWRQAIAADLANLAAQADIDRTALAMRLAGLSAQVAKLPLNTVKLPDVSDQREDLTLTQDSGDWRDNLSKSWQSFADNFIKIRKREDEVAPLMSPSHEAYLREALALALNEAKLAMFAGDQSRYQASLRQVRDWLDGYADSDADATKAFVAELDKLLEMPVSLSLPGQLDALRWAEAKS</sequence>
<organism evidence="4 5">
    <name type="scientific">Gallaecimonas xiamenensis 3-C-1</name>
    <dbReference type="NCBI Taxonomy" id="745411"/>
    <lineage>
        <taxon>Bacteria</taxon>
        <taxon>Pseudomonadati</taxon>
        <taxon>Pseudomonadota</taxon>
        <taxon>Gammaproteobacteria</taxon>
        <taxon>Enterobacterales</taxon>
        <taxon>Gallaecimonadaceae</taxon>
        <taxon>Gallaecimonas</taxon>
    </lineage>
</organism>
<dbReference type="STRING" id="745411.B3C1_05467"/>
<proteinExistence type="predicted"/>